<dbReference type="NCBIfam" id="TIGR01946">
    <property type="entry name" value="rnfD"/>
    <property type="match status" value="1"/>
</dbReference>
<keyword evidence="6" id="KW-1278">Translocase</keyword>
<dbReference type="PANTHER" id="PTHR30578:SF0">
    <property type="entry name" value="ION-TRANSLOCATING OXIDOREDUCTASE COMPLEX SUBUNIT D"/>
    <property type="match status" value="1"/>
</dbReference>
<keyword evidence="8 10" id="KW-1133">Transmembrane helix</keyword>
<dbReference type="GO" id="GO:0022900">
    <property type="term" value="P:electron transport chain"/>
    <property type="evidence" value="ECO:0007669"/>
    <property type="project" value="InterPro"/>
</dbReference>
<feature type="transmembrane region" description="Helical" evidence="10">
    <location>
        <begin position="94"/>
        <end position="112"/>
    </location>
</feature>
<organism evidence="11">
    <name type="scientific">bioreactor metagenome</name>
    <dbReference type="NCBI Taxonomy" id="1076179"/>
    <lineage>
        <taxon>unclassified sequences</taxon>
        <taxon>metagenomes</taxon>
        <taxon>ecological metagenomes</taxon>
    </lineage>
</organism>
<feature type="transmembrane region" description="Helical" evidence="10">
    <location>
        <begin position="220"/>
        <end position="237"/>
    </location>
</feature>
<dbReference type="GO" id="GO:0055085">
    <property type="term" value="P:transmembrane transport"/>
    <property type="evidence" value="ECO:0007669"/>
    <property type="project" value="InterPro"/>
</dbReference>
<evidence type="ECO:0000256" key="9">
    <source>
        <dbReference type="ARBA" id="ARBA00023136"/>
    </source>
</evidence>
<sequence length="326" mass="35130">MNTLHVTSSPHVLGKESTRSLMRDVVIALMPALIGSIYLFGYRSLVLTAICVAACVIFEYGYCRFMKWDLTTTDMSAVVTGILLAFNMPVTAPLWMPVVGAFFAIVIVKMLFGGIGQNVMNPALAARVFLSASWASEMTGWVKPVLSPAVWVTADAVTTATPLSALKSGALPQTLNRTANMMNQLLGARPGCLGETSALLLLAGGLYMLFRKVITWETPVSYILTVAIISYLAPGGLDSTMSLFYNVFGGGLMIGAFFMATDYVTSPLTNRGRLLYGIGCGLITMFIRKYGAFAEGVSYSILIMNVLVWFIDKATKPARFGGEVKA</sequence>
<evidence type="ECO:0000313" key="11">
    <source>
        <dbReference type="EMBL" id="MPM32115.1"/>
    </source>
</evidence>
<comment type="caution">
    <text evidence="11">The sequence shown here is derived from an EMBL/GenBank/DDBJ whole genome shotgun (WGS) entry which is preliminary data.</text>
</comment>
<evidence type="ECO:0000256" key="1">
    <source>
        <dbReference type="ARBA" id="ARBA00022448"/>
    </source>
</evidence>
<reference evidence="11" key="1">
    <citation type="submission" date="2019-08" db="EMBL/GenBank/DDBJ databases">
        <authorList>
            <person name="Kucharzyk K."/>
            <person name="Murdoch R.W."/>
            <person name="Higgins S."/>
            <person name="Loffler F."/>
        </authorList>
    </citation>
    <scope>NUCLEOTIDE SEQUENCE</scope>
</reference>
<feature type="transmembrane region" description="Helical" evidence="10">
    <location>
        <begin position="188"/>
        <end position="208"/>
    </location>
</feature>
<evidence type="ECO:0000256" key="6">
    <source>
        <dbReference type="ARBA" id="ARBA00022967"/>
    </source>
</evidence>
<dbReference type="PANTHER" id="PTHR30578">
    <property type="entry name" value="ELECTRON TRANSPORT COMPLEX PROTEIN RNFD"/>
    <property type="match status" value="1"/>
</dbReference>
<dbReference type="Pfam" id="PF03116">
    <property type="entry name" value="NQR2_RnfD_RnfE"/>
    <property type="match status" value="1"/>
</dbReference>
<feature type="transmembrane region" description="Helical" evidence="10">
    <location>
        <begin position="21"/>
        <end position="39"/>
    </location>
</feature>
<proteinExistence type="inferred from homology"/>
<name>A0A644YU59_9ZZZZ</name>
<dbReference type="HAMAP" id="MF_00462">
    <property type="entry name" value="RsxD_RnfD"/>
    <property type="match status" value="1"/>
</dbReference>
<evidence type="ECO:0000256" key="2">
    <source>
        <dbReference type="ARBA" id="ARBA00022553"/>
    </source>
</evidence>
<dbReference type="InterPro" id="IPR004338">
    <property type="entry name" value="NqrB/RnfD"/>
</dbReference>
<evidence type="ECO:0000256" key="7">
    <source>
        <dbReference type="ARBA" id="ARBA00022982"/>
    </source>
</evidence>
<feature type="transmembrane region" description="Helical" evidence="10">
    <location>
        <begin position="243"/>
        <end position="261"/>
    </location>
</feature>
<keyword evidence="2" id="KW-0597">Phosphoprotein</keyword>
<gene>
    <name evidence="11" type="primary">rsxD_11</name>
    <name evidence="11" type="ORF">SDC9_78674</name>
</gene>
<evidence type="ECO:0000256" key="8">
    <source>
        <dbReference type="ARBA" id="ARBA00022989"/>
    </source>
</evidence>
<evidence type="ECO:0000256" key="5">
    <source>
        <dbReference type="ARBA" id="ARBA00022692"/>
    </source>
</evidence>
<evidence type="ECO:0000256" key="4">
    <source>
        <dbReference type="ARBA" id="ARBA00022643"/>
    </source>
</evidence>
<dbReference type="GO" id="GO:0005886">
    <property type="term" value="C:plasma membrane"/>
    <property type="evidence" value="ECO:0007669"/>
    <property type="project" value="TreeGrafter"/>
</dbReference>
<dbReference type="EMBL" id="VSSQ01006274">
    <property type="protein sequence ID" value="MPM32115.1"/>
    <property type="molecule type" value="Genomic_DNA"/>
</dbReference>
<feature type="transmembrane region" description="Helical" evidence="10">
    <location>
        <begin position="45"/>
        <end position="63"/>
    </location>
</feature>
<evidence type="ECO:0000256" key="3">
    <source>
        <dbReference type="ARBA" id="ARBA00022630"/>
    </source>
</evidence>
<evidence type="ECO:0000256" key="10">
    <source>
        <dbReference type="SAM" id="Phobius"/>
    </source>
</evidence>
<dbReference type="InterPro" id="IPR011303">
    <property type="entry name" value="RnfD_bac"/>
</dbReference>
<keyword evidence="3" id="KW-0285">Flavoprotein</keyword>
<accession>A0A644YU59</accession>
<keyword evidence="1" id="KW-0813">Transport</keyword>
<keyword evidence="9 10" id="KW-0472">Membrane</keyword>
<feature type="transmembrane region" description="Helical" evidence="10">
    <location>
        <begin position="296"/>
        <end position="312"/>
    </location>
</feature>
<dbReference type="AlphaFoldDB" id="A0A644YU59"/>
<keyword evidence="7" id="KW-0249">Electron transport</keyword>
<keyword evidence="4" id="KW-0288">FMN</keyword>
<protein>
    <submittedName>
        <fullName evidence="11">Electron transport complex subunit RsxD</fullName>
    </submittedName>
</protein>
<keyword evidence="5 10" id="KW-0812">Transmembrane</keyword>